<dbReference type="NCBIfam" id="NF033742">
    <property type="entry name" value="NlpC_p60_RipB"/>
    <property type="match status" value="1"/>
</dbReference>
<proteinExistence type="inferred from homology"/>
<protein>
    <submittedName>
        <fullName evidence="6">NlpC/P60 family peptidoglycan endopeptidase RipB</fullName>
    </submittedName>
</protein>
<comment type="similarity">
    <text evidence="1">Belongs to the peptidase C40 family.</text>
</comment>
<evidence type="ECO:0000256" key="3">
    <source>
        <dbReference type="ARBA" id="ARBA00022801"/>
    </source>
</evidence>
<dbReference type="InterPro" id="IPR049729">
    <property type="entry name" value="RipB"/>
</dbReference>
<dbReference type="PANTHER" id="PTHR47359">
    <property type="entry name" value="PEPTIDOGLYCAN DL-ENDOPEPTIDASE CWLO"/>
    <property type="match status" value="1"/>
</dbReference>
<evidence type="ECO:0000313" key="6">
    <source>
        <dbReference type="EMBL" id="MBU8822778.1"/>
    </source>
</evidence>
<evidence type="ECO:0000259" key="5">
    <source>
        <dbReference type="PROSITE" id="PS51935"/>
    </source>
</evidence>
<dbReference type="Gene3D" id="3.90.1720.10">
    <property type="entry name" value="endopeptidase domain like (from Nostoc punctiforme)"/>
    <property type="match status" value="1"/>
</dbReference>
<dbReference type="PANTHER" id="PTHR47359:SF3">
    <property type="entry name" value="NLP_P60 DOMAIN-CONTAINING PROTEIN-RELATED"/>
    <property type="match status" value="1"/>
</dbReference>
<dbReference type="SUPFAM" id="SSF54001">
    <property type="entry name" value="Cysteine proteinases"/>
    <property type="match status" value="1"/>
</dbReference>
<dbReference type="InterPro" id="IPR038765">
    <property type="entry name" value="Papain-like_cys_pep_sf"/>
</dbReference>
<keyword evidence="2" id="KW-0645">Protease</keyword>
<evidence type="ECO:0000256" key="1">
    <source>
        <dbReference type="ARBA" id="ARBA00007074"/>
    </source>
</evidence>
<name>A0ABS6HJC2_MYCGD</name>
<dbReference type="InterPro" id="IPR000064">
    <property type="entry name" value="NLP_P60_dom"/>
</dbReference>
<dbReference type="EMBL" id="JAHBOM010000005">
    <property type="protein sequence ID" value="MBU8822778.1"/>
    <property type="molecule type" value="Genomic_DNA"/>
</dbReference>
<feature type="domain" description="NlpC/P60" evidence="5">
    <location>
        <begin position="136"/>
        <end position="268"/>
    </location>
</feature>
<accession>A0ABS6HJC2</accession>
<comment type="caution">
    <text evidence="6">The sequence shown here is derived from an EMBL/GenBank/DDBJ whole genome shotgun (WGS) entry which is preliminary data.</text>
</comment>
<dbReference type="InterPro" id="IPR051794">
    <property type="entry name" value="PG_Endopeptidase_C40"/>
</dbReference>
<keyword evidence="7" id="KW-1185">Reference proteome</keyword>
<gene>
    <name evidence="6" type="primary">ripB</name>
    <name evidence="6" type="ORF">KL859_07795</name>
</gene>
<dbReference type="Proteomes" id="UP000696413">
    <property type="component" value="Unassembled WGS sequence"/>
</dbReference>
<evidence type="ECO:0000256" key="4">
    <source>
        <dbReference type="ARBA" id="ARBA00022807"/>
    </source>
</evidence>
<dbReference type="Pfam" id="PF00877">
    <property type="entry name" value="NLPC_P60"/>
    <property type="match status" value="1"/>
</dbReference>
<evidence type="ECO:0000313" key="7">
    <source>
        <dbReference type="Proteomes" id="UP000696413"/>
    </source>
</evidence>
<keyword evidence="4" id="KW-0788">Thiol protease</keyword>
<keyword evidence="3" id="KW-0378">Hydrolase</keyword>
<reference evidence="6 7" key="1">
    <citation type="submission" date="2021-05" db="EMBL/GenBank/DDBJ databases">
        <title>Draft Genome Sequences of Clinical Respiratory Isolates of Mycobacterium goodii Recovered in Ireland.</title>
        <authorList>
            <person name="Flanagan P.R."/>
            <person name="Mok S."/>
            <person name="Roycroft E."/>
            <person name="Rogers T.R."/>
            <person name="Fitzgibbon M."/>
        </authorList>
    </citation>
    <scope>NUCLEOTIDE SEQUENCE [LARGE SCALE GENOMIC DNA]</scope>
    <source>
        <strain evidence="6 7">14IE55</strain>
    </source>
</reference>
<dbReference type="PROSITE" id="PS51935">
    <property type="entry name" value="NLPC_P60"/>
    <property type="match status" value="1"/>
</dbReference>
<evidence type="ECO:0000256" key="2">
    <source>
        <dbReference type="ARBA" id="ARBA00022670"/>
    </source>
</evidence>
<organism evidence="6 7">
    <name type="scientific">Mycolicibacterium goodii</name>
    <name type="common">Mycobacterium goodii</name>
    <dbReference type="NCBI Taxonomy" id="134601"/>
    <lineage>
        <taxon>Bacteria</taxon>
        <taxon>Bacillati</taxon>
        <taxon>Actinomycetota</taxon>
        <taxon>Actinomycetes</taxon>
        <taxon>Mycobacteriales</taxon>
        <taxon>Mycobacteriaceae</taxon>
        <taxon>Mycolicibacterium</taxon>
    </lineage>
</organism>
<sequence>MGTYTVNQGAYVRLSWRGNGSAAVRVGHRSLHRVAQRTRTVIGRWTSVVVALGLMIASAVPATAQPDQWDPTLPKVVSSGAPGDPVAIANASLQASQLATQATMDLGRRFLSSLGIGGDAGAPTAAAGRLGRVNGRQAIEYVIRRGASQAGVPYSWGGGKPTGPTRGVDSGANTVGFDCSGFTQFAFAGVGVLIPKFSGDQYNTGRKIPPSQAKRGDLIFYGPGGTQHVAIYLGNGQVLESASSYGKVSINPLRTAGMSPYLTRIIET</sequence>